<comment type="caution">
    <text evidence="2">The sequence shown here is derived from an EMBL/GenBank/DDBJ whole genome shotgun (WGS) entry which is preliminary data.</text>
</comment>
<evidence type="ECO:0000313" key="3">
    <source>
        <dbReference type="Proteomes" id="UP000191160"/>
    </source>
</evidence>
<protein>
    <submittedName>
        <fullName evidence="2">GNAT family N-acetyltransferase</fullName>
    </submittedName>
</protein>
<proteinExistence type="predicted"/>
<dbReference type="CDD" id="cd04301">
    <property type="entry name" value="NAT_SF"/>
    <property type="match status" value="1"/>
</dbReference>
<dbReference type="RefSeq" id="WP_143221609.1">
    <property type="nucleotide sequence ID" value="NZ_JAMCOZ010000009.1"/>
</dbReference>
<name>A0A1T1GUM3_9GAMM</name>
<reference evidence="2 3" key="1">
    <citation type="submission" date="2017-02" db="EMBL/GenBank/DDBJ databases">
        <title>Acinetobacter sp. ANC 4945, whole genome shotgun sequencing project.</title>
        <authorList>
            <person name="Radolfova-Krizova L."/>
            <person name="Al Atrouni A."/>
            <person name="Nemec A."/>
        </authorList>
    </citation>
    <scope>NUCLEOTIDE SEQUENCE [LARGE SCALE GENOMIC DNA]</scope>
    <source>
        <strain evidence="2 3">ANC 4945</strain>
    </source>
</reference>
<keyword evidence="2" id="KW-0808">Transferase</keyword>
<dbReference type="Pfam" id="PF13673">
    <property type="entry name" value="Acetyltransf_10"/>
    <property type="match status" value="1"/>
</dbReference>
<dbReference type="SUPFAM" id="SSF55729">
    <property type="entry name" value="Acyl-CoA N-acyltransferases (Nat)"/>
    <property type="match status" value="1"/>
</dbReference>
<evidence type="ECO:0000313" key="2">
    <source>
        <dbReference type="EMBL" id="OOV81304.1"/>
    </source>
</evidence>
<dbReference type="GO" id="GO:0016747">
    <property type="term" value="F:acyltransferase activity, transferring groups other than amino-acyl groups"/>
    <property type="evidence" value="ECO:0007669"/>
    <property type="project" value="InterPro"/>
</dbReference>
<evidence type="ECO:0000259" key="1">
    <source>
        <dbReference type="PROSITE" id="PS51186"/>
    </source>
</evidence>
<dbReference type="InterPro" id="IPR052564">
    <property type="entry name" value="N-acetyltrans/Recomb-assoc"/>
</dbReference>
<organism evidence="2 3">
    <name type="scientific">Acinetobacter amyesii</name>
    <dbReference type="NCBI Taxonomy" id="2942470"/>
    <lineage>
        <taxon>Bacteria</taxon>
        <taxon>Pseudomonadati</taxon>
        <taxon>Pseudomonadota</taxon>
        <taxon>Gammaproteobacteria</taxon>
        <taxon>Moraxellales</taxon>
        <taxon>Moraxellaceae</taxon>
        <taxon>Acinetobacter</taxon>
    </lineage>
</organism>
<dbReference type="AlphaFoldDB" id="A0A1T1GUM3"/>
<accession>A0A1T1GUM3</accession>
<dbReference type="PANTHER" id="PTHR43451:SF1">
    <property type="entry name" value="ACETYLTRANSFERASE"/>
    <property type="match status" value="1"/>
</dbReference>
<dbReference type="Proteomes" id="UP000191160">
    <property type="component" value="Unassembled WGS sequence"/>
</dbReference>
<sequence length="149" mass="17535">MIIRPACVGDVEAIAAVIEPFVDDVICSEEGRERFKPHMLKHIFERDLIHYFVAEINQKIVGNVAYVHPAHLMHFFLKPEYHGQGFGRQMWEFIESEIMQHEPEHITVNSSFYALDIYKKFGFEIVGELTQQWGIHYIPMKKQVNKYIN</sequence>
<gene>
    <name evidence="2" type="ORF">B1202_11575</name>
</gene>
<dbReference type="InterPro" id="IPR016181">
    <property type="entry name" value="Acyl_CoA_acyltransferase"/>
</dbReference>
<dbReference type="InterPro" id="IPR000182">
    <property type="entry name" value="GNAT_dom"/>
</dbReference>
<dbReference type="Gene3D" id="3.40.630.30">
    <property type="match status" value="1"/>
</dbReference>
<dbReference type="EMBL" id="MVKX01000007">
    <property type="protein sequence ID" value="OOV81304.1"/>
    <property type="molecule type" value="Genomic_DNA"/>
</dbReference>
<feature type="domain" description="N-acetyltransferase" evidence="1">
    <location>
        <begin position="1"/>
        <end position="145"/>
    </location>
</feature>
<keyword evidence="3" id="KW-1185">Reference proteome</keyword>
<dbReference type="PROSITE" id="PS51186">
    <property type="entry name" value="GNAT"/>
    <property type="match status" value="1"/>
</dbReference>
<dbReference type="PANTHER" id="PTHR43451">
    <property type="entry name" value="ACETYLTRANSFERASE (GNAT) FAMILY PROTEIN"/>
    <property type="match status" value="1"/>
</dbReference>